<dbReference type="InterPro" id="IPR001579">
    <property type="entry name" value="Glyco_hydro_18_chit_AS"/>
</dbReference>
<dbReference type="Gene3D" id="3.20.20.80">
    <property type="entry name" value="Glycosidases"/>
    <property type="match status" value="1"/>
</dbReference>
<evidence type="ECO:0000313" key="20">
    <source>
        <dbReference type="Proteomes" id="UP001148614"/>
    </source>
</evidence>
<dbReference type="Pfam" id="PF00187">
    <property type="entry name" value="Chitin_bind_1"/>
    <property type="match status" value="1"/>
</dbReference>
<keyword evidence="7 14" id="KW-0378">Hydrolase</keyword>
<keyword evidence="13" id="KW-1015">Disulfide bond</keyword>
<comment type="catalytic activity">
    <reaction evidence="1">
        <text>Random endo-hydrolysis of N-acetyl-beta-D-glucosaminide (1-&gt;4)-beta-linkages in chitin and chitodextrins.</text>
        <dbReference type="EC" id="3.2.1.14"/>
    </reaction>
</comment>
<comment type="similarity">
    <text evidence="3">Belongs to the glycosyl hydrolase 18 family. Chitinase class V subfamily.</text>
</comment>
<evidence type="ECO:0000256" key="11">
    <source>
        <dbReference type="ARBA" id="ARBA00023295"/>
    </source>
</evidence>
<protein>
    <recommendedName>
        <fullName evidence="4">chitinase</fullName>
        <ecNumber evidence="4">3.2.1.14</ecNumber>
    </recommendedName>
</protein>
<evidence type="ECO:0000256" key="7">
    <source>
        <dbReference type="ARBA" id="ARBA00022801"/>
    </source>
</evidence>
<evidence type="ECO:0000256" key="16">
    <source>
        <dbReference type="SAM" id="SignalP"/>
    </source>
</evidence>
<dbReference type="Pfam" id="PF00704">
    <property type="entry name" value="Glyco_hydro_18"/>
    <property type="match status" value="1"/>
</dbReference>
<evidence type="ECO:0000259" key="18">
    <source>
        <dbReference type="PROSITE" id="PS51910"/>
    </source>
</evidence>
<evidence type="ECO:0000256" key="9">
    <source>
        <dbReference type="ARBA" id="ARBA00023026"/>
    </source>
</evidence>
<dbReference type="GO" id="GO:0006032">
    <property type="term" value="P:chitin catabolic process"/>
    <property type="evidence" value="ECO:0007669"/>
    <property type="project" value="UniProtKB-KW"/>
</dbReference>
<dbReference type="Gene3D" id="3.10.50.10">
    <property type="match status" value="1"/>
</dbReference>
<keyword evidence="5" id="KW-0964">Secreted</keyword>
<evidence type="ECO:0000259" key="17">
    <source>
        <dbReference type="PROSITE" id="PS50941"/>
    </source>
</evidence>
<keyword evidence="8" id="KW-0146">Chitin degradation</keyword>
<feature type="signal peptide" evidence="16">
    <location>
        <begin position="1"/>
        <end position="28"/>
    </location>
</feature>
<sequence>MAKLSFVTLVYLCSGILFQAAALPKIHSRHPHPTHEPQLDNTCGNAPSPVEIYLGTAAKLRKENSRDRVKRQTVNPDDPYSCDENKPCSNGACCGKNGVCGYGPDYCGTNGESPNDKCWSNCDAHAPCGEYAETANATCPLNVCCSKFGFCGVTDEFCQDGCQSNCEQPSGSGKSGGDVQSRIIGYYESWKYDSDCSGVSLRNLPVGSLTHLHLSFGYITPGDFDIVMMPGVPDDVIDQIMELKYVNPGVKILISLGGWTFSDNGTDTQPVFGDIVANEGNRLKFITNLLAFMNQHGFDGVDFDWEYPGAGDRGGNEDDGKNFTDFLFTLWVINLLQAKHYLVSFTTPTSFWYLQHFDLAASMKWVDWTNLMAYDLHGTWDSDKDQVGQIVLAHTNLTEIHTALSLFWRNDIEPSKINLGIGFYGRSFQLTDPGCWKPGCPFKGGAEAGKCSGQSGILSYDEITQIIKQNDIDPYWDKDNAVKYLTWGKDQWVSYDDRDTFQQKIEYANGQGLGGLLIWAIDQDTSDLDAMQGLLYPKTLNAFANEIVDVAYWAEANPGVCRLSNCGETCKAGELTISTQTCDGSYDADSVNHLCCPVASAPNPADCLWRGGDPYCNGHCQPDEVPMMQNKWGDSGKKCKDGNKVYCCKPSKETGCRTTGCGGSCNSNEVSMAGYFYDDCWFDPKQLCCEKPLNFKKDSCYWQGKGGSCYDNNCKFGTEVQLAESYDGGGDDCGWQLSRQRVFCCEPVDGNSLFLPVPLDYLFKNPPTGDEVGVKFKLDVDDTYGGRVTQGTQDDPNDASFGFVVLASPEAIQVSVDKRDGSHWDVFGCNDAVTEGEHTVQMVCTDDSEMSNCYKIGLGRGVPGTILEMPEGCGPGRYAVAKDMKPSENQTVPAHVAKRSKIANPLVFDLTFDYDFTRVPRDLGDTQIRIDYSNEEGYWNEIVNKAGEKRKAKRSLEDFGGNHRRWLEDAWRQDHKSGLMSRAELHERWFGSDIVSWLKGLFSVADKAPLIDHSVSQTIKAILLQEQFQCNLNGIDIQANLDVIADLTAKIDTQFGLTIIATLTEGSILPDLSQSFMYLRNRGDIDAIFTIDAIVRAAYDTGDIELFGLQNFNALFSVPGIITVGPNFKLFGSVNVELSVSGHLEASVKLAKWDTRITFPDQGSDYDPKSLNDDTDPDTQAGKTDFDWSVEASGQITAHVKPQVSFGITWGSIFNKVPNCEVDLVVDGYATAYLRANAGKSGGSVCYGANVGASLYAQLDAPKQLSWVLPHSPWFLGEWGPVPAIEETCPISSKRDLLDAPRRTRSLGNTLSIASLGERSLGLSKRDTTVIGPLLHLPFGLACPTDDGTEPGDVPPCPLCGDSSLERRQDIQFEGQANYSYAATIQPRAGSCAYLPYAEEACPSGLSTRDLVNDTIYAELLARGGLWKRDRKTYSWTTVGGLTIDLKSDTFPTCGEAVKNTKYSAIEKYLGYDASQVPATAPCVPDMILNDGTETYFDQADYVTEHVFEFQTILSFMQWLGGIGTAPSSALPAGYTKPSKALSNARLGNVAAGDDFFWRHCMHGLGDGTNVNELILADGKMNGQKTTLFQQKNPGVDQGDGDTTMVYVKYVAAVFTYLQWVPTGGTGEATWNKMQRPSNWIDLVCSIFDDEYAAERGNTAVAGEPTYTDGKGNVRQGKMRWLWKAFIDASLNTVERNGQSYCTAAGKLFLTTQSNPNPKYGSTSNQIWAAAAFGPGGWCNNPRLPRPGGTFGMYGNTARTIDKSGNQVNLGQPTA</sequence>
<dbReference type="PANTHER" id="PTHR47700">
    <property type="entry name" value="V CHITINASE, PUTATIVE (AFU_ORTHOLOGUE AFUA_6G13720)-RELATED"/>
    <property type="match status" value="1"/>
</dbReference>
<dbReference type="VEuPathDB" id="FungiDB:F4678DRAFT_479554"/>
<dbReference type="PROSITE" id="PS01095">
    <property type="entry name" value="GH18_1"/>
    <property type="match status" value="1"/>
</dbReference>
<dbReference type="InterPro" id="IPR029070">
    <property type="entry name" value="Chitinase_insertion_sf"/>
</dbReference>
<keyword evidence="10" id="KW-0119">Carbohydrate metabolism</keyword>
<dbReference type="InterPro" id="IPR001223">
    <property type="entry name" value="Glyco_hydro18_cat"/>
</dbReference>
<evidence type="ECO:0000313" key="19">
    <source>
        <dbReference type="EMBL" id="KAJ3576349.1"/>
    </source>
</evidence>
<accession>A0A9W8TPU0</accession>
<evidence type="ECO:0000256" key="15">
    <source>
        <dbReference type="SAM" id="MobiDB-lite"/>
    </source>
</evidence>
<keyword evidence="9" id="KW-0843">Virulence</keyword>
<evidence type="ECO:0000256" key="12">
    <source>
        <dbReference type="ARBA" id="ARBA00023326"/>
    </source>
</evidence>
<organism evidence="19 20">
    <name type="scientific">Xylaria arbuscula</name>
    <dbReference type="NCBI Taxonomy" id="114810"/>
    <lineage>
        <taxon>Eukaryota</taxon>
        <taxon>Fungi</taxon>
        <taxon>Dikarya</taxon>
        <taxon>Ascomycota</taxon>
        <taxon>Pezizomycotina</taxon>
        <taxon>Sordariomycetes</taxon>
        <taxon>Xylariomycetidae</taxon>
        <taxon>Xylariales</taxon>
        <taxon>Xylariaceae</taxon>
        <taxon>Xylaria</taxon>
    </lineage>
</organism>
<comment type="caution">
    <text evidence="13">Lacks conserved residue(s) required for the propagation of feature annotation.</text>
</comment>
<evidence type="ECO:0000256" key="4">
    <source>
        <dbReference type="ARBA" id="ARBA00012729"/>
    </source>
</evidence>
<evidence type="ECO:0000256" key="14">
    <source>
        <dbReference type="RuleBase" id="RU000489"/>
    </source>
</evidence>
<evidence type="ECO:0000256" key="5">
    <source>
        <dbReference type="ARBA" id="ARBA00022525"/>
    </source>
</evidence>
<dbReference type="EMBL" id="JANPWZ010000481">
    <property type="protein sequence ID" value="KAJ3576349.1"/>
    <property type="molecule type" value="Genomic_DNA"/>
</dbReference>
<feature type="disulfide bond" evidence="13">
    <location>
        <begin position="93"/>
        <end position="107"/>
    </location>
</feature>
<name>A0A9W8TPU0_9PEZI</name>
<dbReference type="Proteomes" id="UP001148614">
    <property type="component" value="Unassembled WGS sequence"/>
</dbReference>
<dbReference type="GO" id="GO:0000272">
    <property type="term" value="P:polysaccharide catabolic process"/>
    <property type="evidence" value="ECO:0007669"/>
    <property type="project" value="UniProtKB-KW"/>
</dbReference>
<dbReference type="InterPro" id="IPR011583">
    <property type="entry name" value="Chitinase_II/V-like_cat"/>
</dbReference>
<keyword evidence="16" id="KW-0732">Signal</keyword>
<feature type="region of interest" description="Disordered" evidence="15">
    <location>
        <begin position="1164"/>
        <end position="1184"/>
    </location>
</feature>
<dbReference type="InterPro" id="IPR018371">
    <property type="entry name" value="Chitin-binding_1_CS"/>
</dbReference>
<evidence type="ECO:0000256" key="13">
    <source>
        <dbReference type="PROSITE-ProRule" id="PRU00261"/>
    </source>
</evidence>
<dbReference type="SMART" id="SM00636">
    <property type="entry name" value="Glyco_18"/>
    <property type="match status" value="1"/>
</dbReference>
<feature type="disulfide bond" evidence="13">
    <location>
        <begin position="139"/>
        <end position="151"/>
    </location>
</feature>
<evidence type="ECO:0000256" key="8">
    <source>
        <dbReference type="ARBA" id="ARBA00023024"/>
    </source>
</evidence>
<dbReference type="GO" id="GO:0008843">
    <property type="term" value="F:endochitinase activity"/>
    <property type="evidence" value="ECO:0007669"/>
    <property type="project" value="UniProtKB-EC"/>
</dbReference>
<comment type="caution">
    <text evidence="19">The sequence shown here is derived from an EMBL/GenBank/DDBJ whole genome shotgun (WGS) entry which is preliminary data.</text>
</comment>
<feature type="disulfide bond" evidence="13">
    <location>
        <begin position="88"/>
        <end position="100"/>
    </location>
</feature>
<dbReference type="PROSITE" id="PS50941">
    <property type="entry name" value="CHIT_BIND_I_2"/>
    <property type="match status" value="2"/>
</dbReference>
<feature type="domain" description="Chitin-binding type-1" evidence="17">
    <location>
        <begin position="125"/>
        <end position="168"/>
    </location>
</feature>
<evidence type="ECO:0000256" key="3">
    <source>
        <dbReference type="ARBA" id="ARBA00008682"/>
    </source>
</evidence>
<dbReference type="EC" id="3.2.1.14" evidence="4"/>
<keyword evidence="12" id="KW-0624">Polysaccharide degradation</keyword>
<dbReference type="GO" id="GO:0008061">
    <property type="term" value="F:chitin binding"/>
    <property type="evidence" value="ECO:0007669"/>
    <property type="project" value="UniProtKB-UniRule"/>
</dbReference>
<dbReference type="PANTHER" id="PTHR47700:SF2">
    <property type="entry name" value="CHITINASE"/>
    <property type="match status" value="1"/>
</dbReference>
<feature type="disulfide bond" evidence="13">
    <location>
        <begin position="144"/>
        <end position="158"/>
    </location>
</feature>
<feature type="chain" id="PRO_5040904730" description="chitinase" evidence="16">
    <location>
        <begin position="29"/>
        <end position="1775"/>
    </location>
</feature>
<dbReference type="PROSITE" id="PS00026">
    <property type="entry name" value="CHIT_BIND_I_1"/>
    <property type="match status" value="1"/>
</dbReference>
<feature type="domain" description="Chitin-binding type-1" evidence="17">
    <location>
        <begin position="79"/>
        <end position="124"/>
    </location>
</feature>
<feature type="disulfide bond" evidence="13">
    <location>
        <begin position="162"/>
        <end position="166"/>
    </location>
</feature>
<dbReference type="SUPFAM" id="SSF54556">
    <property type="entry name" value="Chitinase insertion domain"/>
    <property type="match status" value="1"/>
</dbReference>
<evidence type="ECO:0000256" key="6">
    <source>
        <dbReference type="ARBA" id="ARBA00022669"/>
    </source>
</evidence>
<dbReference type="InterPro" id="IPR017853">
    <property type="entry name" value="GH"/>
</dbReference>
<evidence type="ECO:0000256" key="10">
    <source>
        <dbReference type="ARBA" id="ARBA00023277"/>
    </source>
</evidence>
<evidence type="ECO:0000256" key="2">
    <source>
        <dbReference type="ARBA" id="ARBA00004613"/>
    </source>
</evidence>
<dbReference type="CDD" id="cd00035">
    <property type="entry name" value="ChtBD1"/>
    <property type="match status" value="1"/>
</dbReference>
<feature type="domain" description="GH18" evidence="18">
    <location>
        <begin position="181"/>
        <end position="538"/>
    </location>
</feature>
<dbReference type="SUPFAM" id="SSF51445">
    <property type="entry name" value="(Trans)glycosidases"/>
    <property type="match status" value="1"/>
</dbReference>
<feature type="disulfide bond" evidence="13">
    <location>
        <begin position="118"/>
        <end position="122"/>
    </location>
</feature>
<dbReference type="SUPFAM" id="SSF57016">
    <property type="entry name" value="Plant lectins/antimicrobial peptides"/>
    <property type="match status" value="1"/>
</dbReference>
<dbReference type="InterPro" id="IPR036861">
    <property type="entry name" value="Endochitinase-like_sf"/>
</dbReference>
<gene>
    <name evidence="19" type="ORF">NPX13_g3730</name>
</gene>
<dbReference type="SMART" id="SM00270">
    <property type="entry name" value="ChtBD1"/>
    <property type="match status" value="2"/>
</dbReference>
<dbReference type="PROSITE" id="PS51910">
    <property type="entry name" value="GH18_2"/>
    <property type="match status" value="1"/>
</dbReference>
<reference evidence="19" key="1">
    <citation type="submission" date="2022-07" db="EMBL/GenBank/DDBJ databases">
        <title>Genome Sequence of Xylaria arbuscula.</title>
        <authorList>
            <person name="Buettner E."/>
        </authorList>
    </citation>
    <scope>NUCLEOTIDE SEQUENCE</scope>
    <source>
        <strain evidence="19">VT107</strain>
    </source>
</reference>
<dbReference type="InterPro" id="IPR053214">
    <property type="entry name" value="LysM12-like"/>
</dbReference>
<keyword evidence="6 13" id="KW-0147">Chitin-binding</keyword>
<dbReference type="GO" id="GO:0005576">
    <property type="term" value="C:extracellular region"/>
    <property type="evidence" value="ECO:0007669"/>
    <property type="project" value="UniProtKB-SubCell"/>
</dbReference>
<keyword evidence="11 14" id="KW-0326">Glycosidase</keyword>
<proteinExistence type="inferred from homology"/>
<dbReference type="Gene3D" id="3.30.60.10">
    <property type="entry name" value="Endochitinase-like"/>
    <property type="match status" value="1"/>
</dbReference>
<dbReference type="InterPro" id="IPR001002">
    <property type="entry name" value="Chitin-bd_1"/>
</dbReference>
<comment type="subcellular location">
    <subcellularLocation>
        <location evidence="2">Secreted</location>
    </subcellularLocation>
</comment>
<keyword evidence="20" id="KW-1185">Reference proteome</keyword>
<evidence type="ECO:0000256" key="1">
    <source>
        <dbReference type="ARBA" id="ARBA00000822"/>
    </source>
</evidence>